<dbReference type="Pfam" id="PF02687">
    <property type="entry name" value="FtsX"/>
    <property type="match status" value="1"/>
</dbReference>
<proteinExistence type="inferred from homology"/>
<dbReference type="InterPro" id="IPR025857">
    <property type="entry name" value="MacB_PCD"/>
</dbReference>
<dbReference type="InterPro" id="IPR017911">
    <property type="entry name" value="MacB-like_ATP-bd"/>
</dbReference>
<keyword evidence="8 11" id="KW-1133">Transmembrane helix</keyword>
<dbReference type="CDD" id="cd03255">
    <property type="entry name" value="ABC_MJ0796_LolCDE_FtsE"/>
    <property type="match status" value="1"/>
</dbReference>
<comment type="similarity">
    <text evidence="10">Belongs to the ABC transporter superfamily. Macrolide exporter (TC 3.A.1.122) family.</text>
</comment>
<dbReference type="Pfam" id="PF00005">
    <property type="entry name" value="ABC_tran"/>
    <property type="match status" value="1"/>
</dbReference>
<dbReference type="Proteomes" id="UP000285655">
    <property type="component" value="Unassembled WGS sequence"/>
</dbReference>
<dbReference type="PROSITE" id="PS00211">
    <property type="entry name" value="ABC_TRANSPORTER_1"/>
    <property type="match status" value="1"/>
</dbReference>
<keyword evidence="6" id="KW-0547">Nucleotide-binding</keyword>
<dbReference type="InterPro" id="IPR027417">
    <property type="entry name" value="P-loop_NTPase"/>
</dbReference>
<comment type="caution">
    <text evidence="13">The sequence shown here is derived from an EMBL/GenBank/DDBJ whole genome shotgun (WGS) entry which is preliminary data.</text>
</comment>
<keyword evidence="2" id="KW-0813">Transport</keyword>
<feature type="transmembrane region" description="Helical" evidence="11">
    <location>
        <begin position="276"/>
        <end position="299"/>
    </location>
</feature>
<dbReference type="Gene3D" id="3.40.50.300">
    <property type="entry name" value="P-loop containing nucleotide triphosphate hydrolases"/>
    <property type="match status" value="1"/>
</dbReference>
<evidence type="ECO:0000256" key="10">
    <source>
        <dbReference type="ARBA" id="ARBA00038388"/>
    </source>
</evidence>
<dbReference type="InterPro" id="IPR003593">
    <property type="entry name" value="AAA+_ATPase"/>
</dbReference>
<evidence type="ECO:0000313" key="13">
    <source>
        <dbReference type="EMBL" id="RJO61920.1"/>
    </source>
</evidence>
<feature type="transmembrane region" description="Helical" evidence="11">
    <location>
        <begin position="565"/>
        <end position="598"/>
    </location>
</feature>
<dbReference type="AlphaFoldDB" id="A0A419DFV9"/>
<reference evidence="13 14" key="1">
    <citation type="journal article" date="2017" name="ISME J.">
        <title>Energy and carbon metabolisms in a deep terrestrial subsurface fluid microbial community.</title>
        <authorList>
            <person name="Momper L."/>
            <person name="Jungbluth S.P."/>
            <person name="Lee M.D."/>
            <person name="Amend J.P."/>
        </authorList>
    </citation>
    <scope>NUCLEOTIDE SEQUENCE [LARGE SCALE GENOMIC DNA]</scope>
    <source>
        <strain evidence="13">SURF_29</strain>
    </source>
</reference>
<name>A0A419DFV9_9BACT</name>
<keyword evidence="7 13" id="KW-0067">ATP-binding</keyword>
<dbReference type="SMART" id="SM00382">
    <property type="entry name" value="AAA"/>
    <property type="match status" value="1"/>
</dbReference>
<dbReference type="InterPro" id="IPR003439">
    <property type="entry name" value="ABC_transporter-like_ATP-bd"/>
</dbReference>
<dbReference type="PANTHER" id="PTHR24220:SF86">
    <property type="entry name" value="ABC TRANSPORTER ABCH.1"/>
    <property type="match status" value="1"/>
</dbReference>
<organism evidence="13 14">
    <name type="scientific">candidate division WS5 bacterium</name>
    <dbReference type="NCBI Taxonomy" id="2093353"/>
    <lineage>
        <taxon>Bacteria</taxon>
        <taxon>candidate division WS5</taxon>
    </lineage>
</organism>
<dbReference type="InterPro" id="IPR003838">
    <property type="entry name" value="ABC3_permease_C"/>
</dbReference>
<evidence type="ECO:0000256" key="4">
    <source>
        <dbReference type="ARBA" id="ARBA00022519"/>
    </source>
</evidence>
<evidence type="ECO:0000259" key="12">
    <source>
        <dbReference type="PROSITE" id="PS50893"/>
    </source>
</evidence>
<keyword evidence="5 11" id="KW-0812">Transmembrane</keyword>
<evidence type="ECO:0000256" key="3">
    <source>
        <dbReference type="ARBA" id="ARBA00022475"/>
    </source>
</evidence>
<feature type="transmembrane region" description="Helical" evidence="11">
    <location>
        <begin position="618"/>
        <end position="636"/>
    </location>
</feature>
<keyword evidence="9 11" id="KW-0472">Membrane</keyword>
<keyword evidence="4" id="KW-0997">Cell inner membrane</keyword>
<feature type="domain" description="ABC transporter" evidence="12">
    <location>
        <begin position="8"/>
        <end position="247"/>
    </location>
</feature>
<dbReference type="GO" id="GO:0005524">
    <property type="term" value="F:ATP binding"/>
    <property type="evidence" value="ECO:0007669"/>
    <property type="project" value="UniProtKB-KW"/>
</dbReference>
<dbReference type="GO" id="GO:0022857">
    <property type="term" value="F:transmembrane transporter activity"/>
    <property type="evidence" value="ECO:0007669"/>
    <property type="project" value="TreeGrafter"/>
</dbReference>
<dbReference type="PANTHER" id="PTHR24220">
    <property type="entry name" value="IMPORT ATP-BINDING PROTEIN"/>
    <property type="match status" value="1"/>
</dbReference>
<evidence type="ECO:0000313" key="14">
    <source>
        <dbReference type="Proteomes" id="UP000285655"/>
    </source>
</evidence>
<evidence type="ECO:0000256" key="6">
    <source>
        <dbReference type="ARBA" id="ARBA00022741"/>
    </source>
</evidence>
<evidence type="ECO:0000256" key="5">
    <source>
        <dbReference type="ARBA" id="ARBA00022692"/>
    </source>
</evidence>
<gene>
    <name evidence="13" type="ORF">C4544_01390</name>
</gene>
<dbReference type="InterPro" id="IPR017871">
    <property type="entry name" value="ABC_transporter-like_CS"/>
</dbReference>
<evidence type="ECO:0000256" key="2">
    <source>
        <dbReference type="ARBA" id="ARBA00022448"/>
    </source>
</evidence>
<comment type="subcellular location">
    <subcellularLocation>
        <location evidence="1">Cell inner membrane</location>
        <topology evidence="1">Multi-pass membrane protein</topology>
    </subcellularLocation>
</comment>
<dbReference type="GO" id="GO:0016887">
    <property type="term" value="F:ATP hydrolysis activity"/>
    <property type="evidence" value="ECO:0007669"/>
    <property type="project" value="InterPro"/>
</dbReference>
<evidence type="ECO:0000256" key="1">
    <source>
        <dbReference type="ARBA" id="ARBA00004429"/>
    </source>
</evidence>
<sequence>MEKQKPILEIKGVKKSFFVGKKKVDVLKGVNLKVNPGEFMIIIGPSGCGKTTLLNTILGLERPDEGQVLVSGKDIYGIDESKRASFRRNHFGIVHQHSDWIGSLNVAENVAFSLNLAGFSRKEIKDKVRDILYLFKFDKFAKYNPRDLSGGEQQKLSVCRALVSDPPIVFADEPTGNLDSVTAEDLMYDLKTLNVESKKTFVMVTHNPDYERYATKFVYMEDGAIKNVKEKEKISPIRQAGKERAMNSKGLSLGARLWFLSRLSLKNFRKYKARSLLTSGGVALSIGFITFLISLSYGFQKFSTEGIASMEAFQMLDVDTGKSNIVSIDEDTVKEVSDIFGVEKVYPLISMAGAFQYQKKEVEGIVYGRDLETLKMEKPRMIAGKSFSSEEADEVILNAEAAKKLGEITYRDAIGKDIEITSVIRPELLKTEGKDFKSETKKYKVVGVADEGSAPYAYVPLGSLKKMGIVNYSELKVKTTTQDNLERIKSIIEHMGFKVSSVKDTVDQANQFFGIFRAILVVFGVIAVLVSCIGMFNTLTISLIEKTREIGIMKYLGATKRDVGQIFLSEAFIIGVVGGVAGLVISLALGGFFNASIYALARSTGNVPVRIFVFPKELIVVSLLLSVILSIIIGIYPSRRASKISALNALRYE</sequence>
<feature type="transmembrane region" description="Helical" evidence="11">
    <location>
        <begin position="518"/>
        <end position="544"/>
    </location>
</feature>
<dbReference type="PROSITE" id="PS50893">
    <property type="entry name" value="ABC_TRANSPORTER_2"/>
    <property type="match status" value="1"/>
</dbReference>
<dbReference type="SUPFAM" id="SSF52540">
    <property type="entry name" value="P-loop containing nucleoside triphosphate hydrolases"/>
    <property type="match status" value="1"/>
</dbReference>
<dbReference type="EMBL" id="QZJW01000007">
    <property type="protein sequence ID" value="RJO61920.1"/>
    <property type="molecule type" value="Genomic_DNA"/>
</dbReference>
<dbReference type="InterPro" id="IPR015854">
    <property type="entry name" value="ABC_transpr_LolD-like"/>
</dbReference>
<accession>A0A419DFV9</accession>
<evidence type="ECO:0000256" key="7">
    <source>
        <dbReference type="ARBA" id="ARBA00022840"/>
    </source>
</evidence>
<keyword evidence="3" id="KW-1003">Cell membrane</keyword>
<evidence type="ECO:0000256" key="8">
    <source>
        <dbReference type="ARBA" id="ARBA00022989"/>
    </source>
</evidence>
<dbReference type="Pfam" id="PF12704">
    <property type="entry name" value="MacB_PCD"/>
    <property type="match status" value="1"/>
</dbReference>
<protein>
    <submittedName>
        <fullName evidence="13">ATP-binding cassette domain-containing protein</fullName>
    </submittedName>
</protein>
<dbReference type="GO" id="GO:0005886">
    <property type="term" value="C:plasma membrane"/>
    <property type="evidence" value="ECO:0007669"/>
    <property type="project" value="UniProtKB-SubCell"/>
</dbReference>
<evidence type="ECO:0000256" key="11">
    <source>
        <dbReference type="SAM" id="Phobius"/>
    </source>
</evidence>
<evidence type="ECO:0000256" key="9">
    <source>
        <dbReference type="ARBA" id="ARBA00023136"/>
    </source>
</evidence>